<reference evidence="1 2" key="1">
    <citation type="submission" date="2016-01" db="EMBL/GenBank/DDBJ databases">
        <title>The genomic content and context of auxiliary metabolic genes in marine cyanophages.</title>
        <authorList>
            <person name="Marston M.F."/>
            <person name="Martiny J.B.H."/>
            <person name="Crummett L.T."/>
        </authorList>
    </citation>
    <scope>NUCLEOTIDE SEQUENCE [LARGE SCALE GENOMIC DNA]</scope>
    <source>
        <strain evidence="1">RW_29_0704</strain>
    </source>
</reference>
<organism evidence="1 2">
    <name type="scientific">Cyanophage S-RIM50</name>
    <dbReference type="NCBI Taxonomy" id="687803"/>
    <lineage>
        <taxon>Viruses</taxon>
        <taxon>Duplodnaviria</taxon>
        <taxon>Heunggongvirae</taxon>
        <taxon>Uroviricota</taxon>
        <taxon>Caudoviricetes</taxon>
        <taxon>Pantevenvirales</taxon>
        <taxon>Kyanoviridae</taxon>
        <taxon>Neptunevirus</taxon>
        <taxon>Neptunevirus srim50</taxon>
    </lineage>
</organism>
<dbReference type="KEGG" id="vg:29124074"/>
<dbReference type="GeneID" id="29124074"/>
<gene>
    <name evidence="1" type="ORF">R290704_070</name>
</gene>
<name>A0A127KL90_9CAUD</name>
<sequence>MELPPDFIHEAPDGYRYESVQFKRSIVAIWTVCSRRFHYNSGDESRCIWGFYDTKKRQYFAPVNSKTVGNTVDINSTTPYSAMQLNRKGLELLWM</sequence>
<keyword evidence="2" id="KW-1185">Reference proteome</keyword>
<proteinExistence type="predicted"/>
<accession>A0A127KL90</accession>
<protein>
    <submittedName>
        <fullName evidence="1">Uncharacterized protein</fullName>
    </submittedName>
</protein>
<evidence type="ECO:0000313" key="2">
    <source>
        <dbReference type="Proteomes" id="UP000201797"/>
    </source>
</evidence>
<dbReference type="EMBL" id="KU594605">
    <property type="protein sequence ID" value="AMO42852.1"/>
    <property type="molecule type" value="Genomic_DNA"/>
</dbReference>
<evidence type="ECO:0000313" key="1">
    <source>
        <dbReference type="EMBL" id="AMO42852.1"/>
    </source>
</evidence>
<dbReference type="Proteomes" id="UP000201797">
    <property type="component" value="Segment"/>
</dbReference>
<dbReference type="RefSeq" id="YP_009302151.1">
    <property type="nucleotide sequence ID" value="NC_031242.1"/>
</dbReference>
<dbReference type="OrthoDB" id="21979at10239"/>